<dbReference type="NCBIfam" id="TIGR01021">
    <property type="entry name" value="rpsE_bact"/>
    <property type="match status" value="1"/>
</dbReference>
<dbReference type="InterPro" id="IPR005324">
    <property type="entry name" value="Ribosomal_uS5_C"/>
</dbReference>
<evidence type="ECO:0000256" key="1">
    <source>
        <dbReference type="ARBA" id="ARBA00008945"/>
    </source>
</evidence>
<comment type="domain">
    <text evidence="7">The N-terminal domain interacts with the head of the 30S subunit; the C-terminal domain interacts with the body and contacts protein S4. The interaction surface between S4 and S5 is involved in control of translational fidelity.</text>
</comment>
<dbReference type="AlphaFoldDB" id="A0A9D0Z0N2"/>
<dbReference type="PROSITE" id="PS00585">
    <property type="entry name" value="RIBOSOMAL_S5"/>
    <property type="match status" value="1"/>
</dbReference>
<dbReference type="InterPro" id="IPR014721">
    <property type="entry name" value="Ribsml_uS5_D2-typ_fold_subgr"/>
</dbReference>
<dbReference type="InterPro" id="IPR005712">
    <property type="entry name" value="Ribosomal_uS5_bac-type"/>
</dbReference>
<dbReference type="PANTHER" id="PTHR48277">
    <property type="entry name" value="MITOCHONDRIAL RIBOSOMAL PROTEIN S5"/>
    <property type="match status" value="1"/>
</dbReference>
<dbReference type="Gene3D" id="3.30.160.20">
    <property type="match status" value="1"/>
</dbReference>
<dbReference type="SUPFAM" id="SSF54211">
    <property type="entry name" value="Ribosomal protein S5 domain 2-like"/>
    <property type="match status" value="1"/>
</dbReference>
<comment type="subunit">
    <text evidence="7">Part of the 30S ribosomal subunit. Contacts proteins S4 and S8.</text>
</comment>
<evidence type="ECO:0000256" key="8">
    <source>
        <dbReference type="RuleBase" id="RU003823"/>
    </source>
</evidence>
<dbReference type="InterPro" id="IPR018192">
    <property type="entry name" value="Ribosomal_uS5_N_CS"/>
</dbReference>
<keyword evidence="2 7" id="KW-0699">rRNA-binding</keyword>
<dbReference type="EMBL" id="DVFU01000023">
    <property type="protein sequence ID" value="HIQ64290.1"/>
    <property type="molecule type" value="Genomic_DNA"/>
</dbReference>
<organism evidence="10 11">
    <name type="scientific">Candidatus Faecenecus gallistercoris</name>
    <dbReference type="NCBI Taxonomy" id="2840793"/>
    <lineage>
        <taxon>Bacteria</taxon>
        <taxon>Bacillati</taxon>
        <taxon>Bacillota</taxon>
        <taxon>Bacillota incertae sedis</taxon>
        <taxon>Candidatus Faecenecus</taxon>
    </lineage>
</organism>
<evidence type="ECO:0000256" key="6">
    <source>
        <dbReference type="ARBA" id="ARBA00035255"/>
    </source>
</evidence>
<reference evidence="10" key="2">
    <citation type="journal article" date="2021" name="PeerJ">
        <title>Extensive microbial diversity within the chicken gut microbiome revealed by metagenomics and culture.</title>
        <authorList>
            <person name="Gilroy R."/>
            <person name="Ravi A."/>
            <person name="Getino M."/>
            <person name="Pursley I."/>
            <person name="Horton D.L."/>
            <person name="Alikhan N.F."/>
            <person name="Baker D."/>
            <person name="Gharbi K."/>
            <person name="Hall N."/>
            <person name="Watson M."/>
            <person name="Adriaenssens E.M."/>
            <person name="Foster-Nyarko E."/>
            <person name="Jarju S."/>
            <person name="Secka A."/>
            <person name="Antonio M."/>
            <person name="Oren A."/>
            <person name="Chaudhuri R.R."/>
            <person name="La Ragione R."/>
            <person name="Hildebrand F."/>
            <person name="Pallen M.J."/>
        </authorList>
    </citation>
    <scope>NUCLEOTIDE SEQUENCE</scope>
    <source>
        <strain evidence="10">CHK165-10780</strain>
    </source>
</reference>
<evidence type="ECO:0000256" key="2">
    <source>
        <dbReference type="ARBA" id="ARBA00022730"/>
    </source>
</evidence>
<dbReference type="HAMAP" id="MF_01307_B">
    <property type="entry name" value="Ribosomal_uS5_B"/>
    <property type="match status" value="1"/>
</dbReference>
<sequence length="171" mass="18203">MEKKDMSPKRQEKLYEELVIDVKSVTKVTQGGRQRRFSAVVVVGDRHGKIGLGKGKAAEVPDAIKKAIQSATKNVVKIPLVDNRTIQHEVRCASGACRVLLKPAAAGTGVKAGGAVRDVLELAGVRDVLSKSLGSRTKLNMATATVNALKSLKTAEHVAELRGKSVEEILG</sequence>
<accession>A0A9D0Z0N2</accession>
<keyword evidence="3 7" id="KW-0694">RNA-binding</keyword>
<dbReference type="GO" id="GO:0005737">
    <property type="term" value="C:cytoplasm"/>
    <property type="evidence" value="ECO:0007669"/>
    <property type="project" value="UniProtKB-ARBA"/>
</dbReference>
<comment type="similarity">
    <text evidence="1 7 8">Belongs to the universal ribosomal protein uS5 family.</text>
</comment>
<dbReference type="GO" id="GO:0019843">
    <property type="term" value="F:rRNA binding"/>
    <property type="evidence" value="ECO:0007669"/>
    <property type="project" value="UniProtKB-UniRule"/>
</dbReference>
<dbReference type="PANTHER" id="PTHR48277:SF1">
    <property type="entry name" value="MITOCHONDRIAL RIBOSOMAL PROTEIN S5"/>
    <property type="match status" value="1"/>
</dbReference>
<comment type="caution">
    <text evidence="10">The sequence shown here is derived from an EMBL/GenBank/DDBJ whole genome shotgun (WGS) entry which is preliminary data.</text>
</comment>
<protein>
    <recommendedName>
        <fullName evidence="6 7">Small ribosomal subunit protein uS5</fullName>
    </recommendedName>
</protein>
<keyword evidence="4 7" id="KW-0689">Ribosomal protein</keyword>
<dbReference type="Gene3D" id="3.30.230.10">
    <property type="match status" value="1"/>
</dbReference>
<dbReference type="Pfam" id="PF03719">
    <property type="entry name" value="Ribosomal_S5_C"/>
    <property type="match status" value="1"/>
</dbReference>
<reference evidence="10" key="1">
    <citation type="submission" date="2020-10" db="EMBL/GenBank/DDBJ databases">
        <authorList>
            <person name="Gilroy R."/>
        </authorList>
    </citation>
    <scope>NUCLEOTIDE SEQUENCE</scope>
    <source>
        <strain evidence="10">CHK165-10780</strain>
    </source>
</reference>
<evidence type="ECO:0000313" key="10">
    <source>
        <dbReference type="EMBL" id="HIQ64290.1"/>
    </source>
</evidence>
<dbReference type="FunFam" id="3.30.230.10:FF:000002">
    <property type="entry name" value="30S ribosomal protein S5"/>
    <property type="match status" value="1"/>
</dbReference>
<dbReference type="InterPro" id="IPR020568">
    <property type="entry name" value="Ribosomal_Su5_D2-typ_SF"/>
</dbReference>
<dbReference type="InterPro" id="IPR013810">
    <property type="entry name" value="Ribosomal_uS5_N"/>
</dbReference>
<evidence type="ECO:0000313" key="11">
    <source>
        <dbReference type="Proteomes" id="UP000886725"/>
    </source>
</evidence>
<evidence type="ECO:0000256" key="3">
    <source>
        <dbReference type="ARBA" id="ARBA00022884"/>
    </source>
</evidence>
<keyword evidence="5 7" id="KW-0687">Ribonucleoprotein</keyword>
<dbReference type="Pfam" id="PF00333">
    <property type="entry name" value="Ribosomal_S5"/>
    <property type="match status" value="1"/>
</dbReference>
<dbReference type="Proteomes" id="UP000886725">
    <property type="component" value="Unassembled WGS sequence"/>
</dbReference>
<dbReference type="GO" id="GO:0006412">
    <property type="term" value="P:translation"/>
    <property type="evidence" value="ECO:0007669"/>
    <property type="project" value="UniProtKB-UniRule"/>
</dbReference>
<evidence type="ECO:0000256" key="7">
    <source>
        <dbReference type="HAMAP-Rule" id="MF_01307"/>
    </source>
</evidence>
<dbReference type="SUPFAM" id="SSF54768">
    <property type="entry name" value="dsRNA-binding domain-like"/>
    <property type="match status" value="1"/>
</dbReference>
<comment type="function">
    <text evidence="7">With S4 and S12 plays an important role in translational accuracy.</text>
</comment>
<gene>
    <name evidence="7 10" type="primary">rpsE</name>
    <name evidence="10" type="ORF">IAC85_00970</name>
</gene>
<dbReference type="GO" id="GO:0015935">
    <property type="term" value="C:small ribosomal subunit"/>
    <property type="evidence" value="ECO:0007669"/>
    <property type="project" value="InterPro"/>
</dbReference>
<dbReference type="GO" id="GO:0003735">
    <property type="term" value="F:structural constituent of ribosome"/>
    <property type="evidence" value="ECO:0007669"/>
    <property type="project" value="UniProtKB-UniRule"/>
</dbReference>
<proteinExistence type="inferred from homology"/>
<dbReference type="InterPro" id="IPR000851">
    <property type="entry name" value="Ribosomal_uS5"/>
</dbReference>
<comment type="function">
    <text evidence="7">Located at the back of the 30S subunit body where it stabilizes the conformation of the head with respect to the body.</text>
</comment>
<evidence type="ECO:0000256" key="5">
    <source>
        <dbReference type="ARBA" id="ARBA00023274"/>
    </source>
</evidence>
<feature type="domain" description="S5 DRBM" evidence="9">
    <location>
        <begin position="15"/>
        <end position="78"/>
    </location>
</feature>
<name>A0A9D0Z0N2_9FIRM</name>
<dbReference type="PROSITE" id="PS50881">
    <property type="entry name" value="S5_DSRBD"/>
    <property type="match status" value="1"/>
</dbReference>
<evidence type="ECO:0000259" key="9">
    <source>
        <dbReference type="PROSITE" id="PS50881"/>
    </source>
</evidence>
<evidence type="ECO:0000256" key="4">
    <source>
        <dbReference type="ARBA" id="ARBA00022980"/>
    </source>
</evidence>